<proteinExistence type="predicted"/>
<reference evidence="1 2" key="1">
    <citation type="journal article" date="2021" name="BMC Biol.">
        <title>Horizontally acquired antibacterial genes associated with adaptive radiation of ladybird beetles.</title>
        <authorList>
            <person name="Li H.S."/>
            <person name="Tang X.F."/>
            <person name="Huang Y.H."/>
            <person name="Xu Z.Y."/>
            <person name="Chen M.L."/>
            <person name="Du X.Y."/>
            <person name="Qiu B.Y."/>
            <person name="Chen P.T."/>
            <person name="Zhang W."/>
            <person name="Slipinski A."/>
            <person name="Escalona H.E."/>
            <person name="Waterhouse R.M."/>
            <person name="Zwick A."/>
            <person name="Pang H."/>
        </authorList>
    </citation>
    <scope>NUCLEOTIDE SEQUENCE [LARGE SCALE GENOMIC DNA]</scope>
    <source>
        <strain evidence="1">SYSU2018</strain>
    </source>
</reference>
<organism evidence="1 2">
    <name type="scientific">Cryptolaemus montrouzieri</name>
    <dbReference type="NCBI Taxonomy" id="559131"/>
    <lineage>
        <taxon>Eukaryota</taxon>
        <taxon>Metazoa</taxon>
        <taxon>Ecdysozoa</taxon>
        <taxon>Arthropoda</taxon>
        <taxon>Hexapoda</taxon>
        <taxon>Insecta</taxon>
        <taxon>Pterygota</taxon>
        <taxon>Neoptera</taxon>
        <taxon>Endopterygota</taxon>
        <taxon>Coleoptera</taxon>
        <taxon>Polyphaga</taxon>
        <taxon>Cucujiformia</taxon>
        <taxon>Coccinelloidea</taxon>
        <taxon>Coccinellidae</taxon>
        <taxon>Scymninae</taxon>
        <taxon>Scymnini</taxon>
        <taxon>Cryptolaemus</taxon>
    </lineage>
</organism>
<comment type="caution">
    <text evidence="1">The sequence shown here is derived from an EMBL/GenBank/DDBJ whole genome shotgun (WGS) entry which is preliminary data.</text>
</comment>
<protein>
    <submittedName>
        <fullName evidence="1">Uncharacterized protein</fullName>
    </submittedName>
</protein>
<evidence type="ECO:0000313" key="1">
    <source>
        <dbReference type="EMBL" id="KAL3289930.1"/>
    </source>
</evidence>
<dbReference type="EMBL" id="JABFTP020000186">
    <property type="protein sequence ID" value="KAL3289930.1"/>
    <property type="molecule type" value="Genomic_DNA"/>
</dbReference>
<evidence type="ECO:0000313" key="2">
    <source>
        <dbReference type="Proteomes" id="UP001516400"/>
    </source>
</evidence>
<sequence>MDGPPDERIDGSSIQEYQCEWGIENLEVALNVINQDQGIAIGEAASLEKKRLGPDSSLEEDAEEKLVKHLMKLKQSSLASTRDEARIKVYNLAENMKIKHNFNMIKGAAGYPWLPSSLRRQRQFQ</sequence>
<gene>
    <name evidence="1" type="ORF">HHI36_023313</name>
</gene>
<accession>A0ABD2PGT2</accession>
<name>A0ABD2PGT2_9CUCU</name>
<keyword evidence="2" id="KW-1185">Reference proteome</keyword>
<dbReference type="AlphaFoldDB" id="A0ABD2PGT2"/>
<dbReference type="Proteomes" id="UP001516400">
    <property type="component" value="Unassembled WGS sequence"/>
</dbReference>